<dbReference type="RefSeq" id="WP_187813315.1">
    <property type="nucleotide sequence ID" value="NZ_JACTVJ010000005.1"/>
</dbReference>
<protein>
    <submittedName>
        <fullName evidence="1">Uncharacterized protein</fullName>
    </submittedName>
</protein>
<reference evidence="1 2" key="1">
    <citation type="submission" date="2020-08" db="EMBL/GenBank/DDBJ databases">
        <title>Genemic of Streptomyces polyaspartic.</title>
        <authorList>
            <person name="Liu W."/>
        </authorList>
    </citation>
    <scope>NUCLEOTIDE SEQUENCE [LARGE SCALE GENOMIC DNA]</scope>
    <source>
        <strain evidence="1 2">TRM66268-LWL</strain>
    </source>
</reference>
<dbReference type="EMBL" id="JACTVJ010000005">
    <property type="protein sequence ID" value="MBC9712831.1"/>
    <property type="molecule type" value="Genomic_DNA"/>
</dbReference>
<gene>
    <name evidence="1" type="ORF">H9Y04_09625</name>
</gene>
<keyword evidence="2" id="KW-1185">Reference proteome</keyword>
<name>A0ABR7SBI0_9ACTN</name>
<organism evidence="1 2">
    <name type="scientific">Streptomyces polyasparticus</name>
    <dbReference type="NCBI Taxonomy" id="2767826"/>
    <lineage>
        <taxon>Bacteria</taxon>
        <taxon>Bacillati</taxon>
        <taxon>Actinomycetota</taxon>
        <taxon>Actinomycetes</taxon>
        <taxon>Kitasatosporales</taxon>
        <taxon>Streptomycetaceae</taxon>
        <taxon>Streptomyces</taxon>
    </lineage>
</organism>
<evidence type="ECO:0000313" key="1">
    <source>
        <dbReference type="EMBL" id="MBC9712831.1"/>
    </source>
</evidence>
<sequence>MSGPPERGVQNCPGGIAGKDTFYLPIAQSSSDDVREQAQLLSYGGAK</sequence>
<evidence type="ECO:0000313" key="2">
    <source>
        <dbReference type="Proteomes" id="UP000642284"/>
    </source>
</evidence>
<accession>A0ABR7SBI0</accession>
<comment type="caution">
    <text evidence="1">The sequence shown here is derived from an EMBL/GenBank/DDBJ whole genome shotgun (WGS) entry which is preliminary data.</text>
</comment>
<dbReference type="Proteomes" id="UP000642284">
    <property type="component" value="Unassembled WGS sequence"/>
</dbReference>
<proteinExistence type="predicted"/>